<dbReference type="SUPFAM" id="SSF55729">
    <property type="entry name" value="Acyl-CoA N-acyltransferases (Nat)"/>
    <property type="match status" value="1"/>
</dbReference>
<evidence type="ECO:0000259" key="1">
    <source>
        <dbReference type="PROSITE" id="PS51186"/>
    </source>
</evidence>
<dbReference type="Pfam" id="PF12746">
    <property type="entry name" value="GNAT_acetyltran"/>
    <property type="match status" value="1"/>
</dbReference>
<dbReference type="STRING" id="1221500.ABE65_007075"/>
<dbReference type="Gene3D" id="3.40.630.30">
    <property type="match status" value="1"/>
</dbReference>
<proteinExistence type="predicted"/>
<protein>
    <recommendedName>
        <fullName evidence="1">N-acetyltransferase domain-containing protein</fullName>
    </recommendedName>
</protein>
<dbReference type="AlphaFoldDB" id="A0A160IKL0"/>
<accession>A0A160IKL0</accession>
<dbReference type="EMBL" id="CP015378">
    <property type="protein sequence ID" value="ANC76574.1"/>
    <property type="molecule type" value="Genomic_DNA"/>
</dbReference>
<name>A0A160IKL0_9BACL</name>
<dbReference type="KEGG" id="fpn:ABE65_007075"/>
<feature type="domain" description="N-acetyltransferase" evidence="1">
    <location>
        <begin position="130"/>
        <end position="272"/>
    </location>
</feature>
<sequence length="275" mass="31100">MIVKLDQTWHGKVMDYLSAEPALNLFIIADIENFGYETDSQDIWADVEENGAITGILLRYKGNYLPYAKGEINAKAFSEIINKDKNYEMLSGKKEITDQFTPHLQFERTKELYFAELTDAESIKKNIPRESILQAELKDVDGLMELKYLIKEFSIGKTAKESLEQALSTKTGRTYFIKEEGSIVSCASSTAENSLSAMIVGVCSHPEKRNKGYASLCMEALCYDILAEGKTLCLFYDNPKAGSIYKRLGFKDIGFWSMNYSVQTTETQKNQEVVK</sequence>
<dbReference type="InterPro" id="IPR027365">
    <property type="entry name" value="GNAT_acetyltra_YdfB-like"/>
</dbReference>
<keyword evidence="3" id="KW-1185">Reference proteome</keyword>
<dbReference type="InterPro" id="IPR016181">
    <property type="entry name" value="Acyl_CoA_acyltransferase"/>
</dbReference>
<dbReference type="GO" id="GO:0016747">
    <property type="term" value="F:acyltransferase activity, transferring groups other than amino-acyl groups"/>
    <property type="evidence" value="ECO:0007669"/>
    <property type="project" value="InterPro"/>
</dbReference>
<dbReference type="RefSeq" id="WP_066392900.1">
    <property type="nucleotide sequence ID" value="NZ_CP015378.1"/>
</dbReference>
<dbReference type="CDD" id="cd04301">
    <property type="entry name" value="NAT_SF"/>
    <property type="match status" value="1"/>
</dbReference>
<dbReference type="InterPro" id="IPR000182">
    <property type="entry name" value="GNAT_dom"/>
</dbReference>
<dbReference type="PROSITE" id="PS51186">
    <property type="entry name" value="GNAT"/>
    <property type="match status" value="1"/>
</dbReference>
<dbReference type="Proteomes" id="UP000076623">
    <property type="component" value="Chromosome"/>
</dbReference>
<evidence type="ECO:0000313" key="3">
    <source>
        <dbReference type="Proteomes" id="UP000076623"/>
    </source>
</evidence>
<organism evidence="2 3">
    <name type="scientific">Fictibacillus phosphorivorans</name>
    <dbReference type="NCBI Taxonomy" id="1221500"/>
    <lineage>
        <taxon>Bacteria</taxon>
        <taxon>Bacillati</taxon>
        <taxon>Bacillota</taxon>
        <taxon>Bacilli</taxon>
        <taxon>Bacillales</taxon>
        <taxon>Fictibacillaceae</taxon>
        <taxon>Fictibacillus</taxon>
    </lineage>
</organism>
<evidence type="ECO:0000313" key="2">
    <source>
        <dbReference type="EMBL" id="ANC76574.1"/>
    </source>
</evidence>
<reference evidence="2 3" key="1">
    <citation type="submission" date="2016-04" db="EMBL/GenBank/DDBJ databases">
        <title>Complete genome sequence of Fictibacillus phosphorivorans G25-29, a strain toxic to nematodes.</title>
        <authorList>
            <person name="Zheng Z."/>
        </authorList>
    </citation>
    <scope>NUCLEOTIDE SEQUENCE [LARGE SCALE GENOMIC DNA]</scope>
    <source>
        <strain evidence="2 3">G25-29</strain>
    </source>
</reference>
<gene>
    <name evidence="2" type="ORF">ABE65_007075</name>
</gene>